<organism evidence="1 2">
    <name type="scientific">Dendrolimus kikuchii</name>
    <dbReference type="NCBI Taxonomy" id="765133"/>
    <lineage>
        <taxon>Eukaryota</taxon>
        <taxon>Metazoa</taxon>
        <taxon>Ecdysozoa</taxon>
        <taxon>Arthropoda</taxon>
        <taxon>Hexapoda</taxon>
        <taxon>Insecta</taxon>
        <taxon>Pterygota</taxon>
        <taxon>Neoptera</taxon>
        <taxon>Endopterygota</taxon>
        <taxon>Lepidoptera</taxon>
        <taxon>Glossata</taxon>
        <taxon>Ditrysia</taxon>
        <taxon>Bombycoidea</taxon>
        <taxon>Lasiocampidae</taxon>
        <taxon>Dendrolimus</taxon>
    </lineage>
</organism>
<gene>
    <name evidence="1" type="ORF">K1T71_014076</name>
</gene>
<accession>A0ACC1CEY4</accession>
<dbReference type="Proteomes" id="UP000824533">
    <property type="component" value="Linkage Group LG28"/>
</dbReference>
<keyword evidence="2" id="KW-1185">Reference proteome</keyword>
<reference evidence="1 2" key="1">
    <citation type="journal article" date="2021" name="Front. Genet.">
        <title>Chromosome-Level Genome Assembly Reveals Significant Gene Expansion in the Toll and IMD Signaling Pathways of Dendrolimus kikuchii.</title>
        <authorList>
            <person name="Zhou J."/>
            <person name="Wu P."/>
            <person name="Xiong Z."/>
            <person name="Liu N."/>
            <person name="Zhao N."/>
            <person name="Ji M."/>
            <person name="Qiu Y."/>
            <person name="Yang B."/>
        </authorList>
    </citation>
    <scope>NUCLEOTIDE SEQUENCE [LARGE SCALE GENOMIC DNA]</scope>
    <source>
        <strain evidence="1">Ann1</strain>
    </source>
</reference>
<protein>
    <submittedName>
        <fullName evidence="1">Uncharacterized protein</fullName>
    </submittedName>
</protein>
<name>A0ACC1CEY4_9NEOP</name>
<evidence type="ECO:0000313" key="1">
    <source>
        <dbReference type="EMBL" id="KAJ0170148.1"/>
    </source>
</evidence>
<sequence length="280" mass="32019">MTTAGSGAVFFLGTRAHYQVLNQPESRFDVENGNASTETIYQNPSVQELWPKEQVKKEMDSTYTDGKTNWSYCDNEAIEEKEKSDPNSGMKKRSKRRSSEATLCENDVDMKPADLNAVGESATPKAKSRRNRSLLACLSSLARRKRRLHTDQVQYLQHIESVLTRCTYRESCRCFECQSRYFECDESEDYSSDESDYSPRYVNNVLQEYEVPQEPDDEVFVDTVPDDNTSTDLLIENKEKMSVSSEEVEDEEKNHNLEVAAGTPVLLNYLLTHPITCVIQ</sequence>
<evidence type="ECO:0000313" key="2">
    <source>
        <dbReference type="Proteomes" id="UP000824533"/>
    </source>
</evidence>
<dbReference type="EMBL" id="CM034414">
    <property type="protein sequence ID" value="KAJ0170148.1"/>
    <property type="molecule type" value="Genomic_DNA"/>
</dbReference>
<comment type="caution">
    <text evidence="1">The sequence shown here is derived from an EMBL/GenBank/DDBJ whole genome shotgun (WGS) entry which is preliminary data.</text>
</comment>
<proteinExistence type="predicted"/>